<gene>
    <name evidence="2" type="ORF">FNV43_RR13254</name>
</gene>
<organism evidence="2 3">
    <name type="scientific">Rhamnella rubrinervis</name>
    <dbReference type="NCBI Taxonomy" id="2594499"/>
    <lineage>
        <taxon>Eukaryota</taxon>
        <taxon>Viridiplantae</taxon>
        <taxon>Streptophyta</taxon>
        <taxon>Embryophyta</taxon>
        <taxon>Tracheophyta</taxon>
        <taxon>Spermatophyta</taxon>
        <taxon>Magnoliopsida</taxon>
        <taxon>eudicotyledons</taxon>
        <taxon>Gunneridae</taxon>
        <taxon>Pentapetalae</taxon>
        <taxon>rosids</taxon>
        <taxon>fabids</taxon>
        <taxon>Rosales</taxon>
        <taxon>Rhamnaceae</taxon>
        <taxon>rhamnoid group</taxon>
        <taxon>Rhamneae</taxon>
        <taxon>Rhamnella</taxon>
    </lineage>
</organism>
<accession>A0A8K0H0Q0</accession>
<evidence type="ECO:0000313" key="2">
    <source>
        <dbReference type="EMBL" id="KAF3443567.1"/>
    </source>
</evidence>
<evidence type="ECO:0000256" key="1">
    <source>
        <dbReference type="SAM" id="MobiDB-lite"/>
    </source>
</evidence>
<protein>
    <submittedName>
        <fullName evidence="2">Uncharacterized protein</fullName>
    </submittedName>
</protein>
<reference evidence="2" key="1">
    <citation type="submission" date="2020-03" db="EMBL/GenBank/DDBJ databases">
        <title>A high-quality chromosome-level genome assembly of a woody plant with both climbing and erect habits, Rhamnella rubrinervis.</title>
        <authorList>
            <person name="Lu Z."/>
            <person name="Yang Y."/>
            <person name="Zhu X."/>
            <person name="Sun Y."/>
        </authorList>
    </citation>
    <scope>NUCLEOTIDE SEQUENCE</scope>
    <source>
        <strain evidence="2">BYM</strain>
        <tissue evidence="2">Leaf</tissue>
    </source>
</reference>
<dbReference type="Proteomes" id="UP000796880">
    <property type="component" value="Unassembled WGS sequence"/>
</dbReference>
<dbReference type="EMBL" id="VOIH02000006">
    <property type="protein sequence ID" value="KAF3443567.1"/>
    <property type="molecule type" value="Genomic_DNA"/>
</dbReference>
<feature type="region of interest" description="Disordered" evidence="1">
    <location>
        <begin position="29"/>
        <end position="49"/>
    </location>
</feature>
<sequence>MLVVEGNRPAFAMFHATEDQLASDLLLYNTNEPDEDDDDDDGKKVAPAA</sequence>
<evidence type="ECO:0000313" key="3">
    <source>
        <dbReference type="Proteomes" id="UP000796880"/>
    </source>
</evidence>
<dbReference type="AlphaFoldDB" id="A0A8K0H0Q0"/>
<comment type="caution">
    <text evidence="2">The sequence shown here is derived from an EMBL/GenBank/DDBJ whole genome shotgun (WGS) entry which is preliminary data.</text>
</comment>
<keyword evidence="3" id="KW-1185">Reference proteome</keyword>
<proteinExistence type="predicted"/>
<name>A0A8K0H0Q0_9ROSA</name>